<dbReference type="STRING" id="1429043.X474_18060"/>
<dbReference type="Gene3D" id="3.40.50.300">
    <property type="entry name" value="P-loop containing nucleotide triphosphate hydrolases"/>
    <property type="match status" value="1"/>
</dbReference>
<dbReference type="EMBL" id="AZAC01000028">
    <property type="protein sequence ID" value="KIX12649.1"/>
    <property type="molecule type" value="Genomic_DNA"/>
</dbReference>
<evidence type="ECO:0000313" key="1">
    <source>
        <dbReference type="EMBL" id="KIX12649.1"/>
    </source>
</evidence>
<dbReference type="RefSeq" id="WP_044350375.1">
    <property type="nucleotide sequence ID" value="NZ_AZAC01000028.1"/>
</dbReference>
<proteinExistence type="predicted"/>
<dbReference type="InterPro" id="IPR027417">
    <property type="entry name" value="P-loop_NTPase"/>
</dbReference>
<accession>A0A0D2J383</accession>
<organism evidence="1 2">
    <name type="scientific">Dethiosulfatarculus sandiegensis</name>
    <dbReference type="NCBI Taxonomy" id="1429043"/>
    <lineage>
        <taxon>Bacteria</taxon>
        <taxon>Pseudomonadati</taxon>
        <taxon>Thermodesulfobacteriota</taxon>
        <taxon>Desulfarculia</taxon>
        <taxon>Desulfarculales</taxon>
        <taxon>Desulfarculaceae</taxon>
        <taxon>Dethiosulfatarculus</taxon>
    </lineage>
</organism>
<dbReference type="SUPFAM" id="SSF52540">
    <property type="entry name" value="P-loop containing nucleoside triphosphate hydrolases"/>
    <property type="match status" value="1"/>
</dbReference>
<keyword evidence="2" id="KW-1185">Reference proteome</keyword>
<protein>
    <submittedName>
        <fullName evidence="1">Uncharacterized protein</fullName>
    </submittedName>
</protein>
<reference evidence="1 2" key="1">
    <citation type="submission" date="2013-11" db="EMBL/GenBank/DDBJ databases">
        <title>Metagenomic analysis of a methanogenic consortium involved in long chain n-alkane degradation.</title>
        <authorList>
            <person name="Davidova I.A."/>
            <person name="Callaghan A.V."/>
            <person name="Wawrik B."/>
            <person name="Pruitt S."/>
            <person name="Marks C."/>
            <person name="Duncan K.E."/>
            <person name="Suflita J.M."/>
        </authorList>
    </citation>
    <scope>NUCLEOTIDE SEQUENCE [LARGE SCALE GENOMIC DNA]</scope>
    <source>
        <strain evidence="1 2">SPR</strain>
    </source>
</reference>
<gene>
    <name evidence="1" type="ORF">X474_18060</name>
</gene>
<dbReference type="AlphaFoldDB" id="A0A0D2J383"/>
<comment type="caution">
    <text evidence="1">The sequence shown here is derived from an EMBL/GenBank/DDBJ whole genome shotgun (WGS) entry which is preliminary data.</text>
</comment>
<evidence type="ECO:0000313" key="2">
    <source>
        <dbReference type="Proteomes" id="UP000032233"/>
    </source>
</evidence>
<dbReference type="InParanoid" id="A0A0D2J383"/>
<sequence length="403" mass="45549">MIKNIIDFINKYGLIEKPPIKELILNDSPTSSHLQKCIKEIAKQSIEVAIVKTDDKQATDSGILINALNQSFPGRGNFVYRFGAIFDRLISRYLNQETQHYNTYNKHIAKPNVLIIGSANVGKTFFLKNVVPKAFDGNNKTKDACVIYIDARHLVSTIVHLRQIGPIPMLKALFTVCDDPSSWLSATPTVVCLDHLESLWTEYDNRRNFLPTTSSVCSALSSIISGVFYSFTEDMELPYRFDENSYLSTGNTVFVAAARLEKLTQVITTRAGEIGLCDVFPEDLHQAGLPKSLTKEFPHLLILQPMDETDFWEVIETENTPAFDSVKKVAQNFNLEIKFENDAKLAIFENCWAGFPDFERLDRLVSLLSWELPLEISSNDIIITRETIEIINMQNKVLPSDVS</sequence>
<name>A0A0D2J383_9BACT</name>
<dbReference type="Proteomes" id="UP000032233">
    <property type="component" value="Unassembled WGS sequence"/>
</dbReference>